<organism evidence="5 6">
    <name type="scientific">Chryseosolibacter histidini</name>
    <dbReference type="NCBI Taxonomy" id="2782349"/>
    <lineage>
        <taxon>Bacteria</taxon>
        <taxon>Pseudomonadati</taxon>
        <taxon>Bacteroidota</taxon>
        <taxon>Cytophagia</taxon>
        <taxon>Cytophagales</taxon>
        <taxon>Chryseotaleaceae</taxon>
        <taxon>Chryseosolibacter</taxon>
    </lineage>
</organism>
<accession>A0AAP2GQE7</accession>
<evidence type="ECO:0000256" key="3">
    <source>
        <dbReference type="ARBA" id="ARBA00023163"/>
    </source>
</evidence>
<dbReference type="GO" id="GO:0003700">
    <property type="term" value="F:DNA-binding transcription factor activity"/>
    <property type="evidence" value="ECO:0007669"/>
    <property type="project" value="InterPro"/>
</dbReference>
<keyword evidence="6" id="KW-1185">Reference proteome</keyword>
<proteinExistence type="predicted"/>
<dbReference type="Gene3D" id="1.10.10.60">
    <property type="entry name" value="Homeodomain-like"/>
    <property type="match status" value="1"/>
</dbReference>
<dbReference type="RefSeq" id="WP_254165810.1">
    <property type="nucleotide sequence ID" value="NZ_JAHESF010000018.1"/>
</dbReference>
<dbReference type="AlphaFoldDB" id="A0AAP2GQE7"/>
<dbReference type="InterPro" id="IPR028082">
    <property type="entry name" value="Peripla_BP_I"/>
</dbReference>
<protein>
    <submittedName>
        <fullName evidence="5">DNA-binding transcriptional regulator</fullName>
    </submittedName>
</protein>
<dbReference type="SUPFAM" id="SSF53822">
    <property type="entry name" value="Periplasmic binding protein-like I"/>
    <property type="match status" value="1"/>
</dbReference>
<keyword evidence="2 5" id="KW-0238">DNA-binding</keyword>
<dbReference type="SUPFAM" id="SSF46689">
    <property type="entry name" value="Homeodomain-like"/>
    <property type="match status" value="2"/>
</dbReference>
<comment type="caution">
    <text evidence="5">The sequence shown here is derived from an EMBL/GenBank/DDBJ whole genome shotgun (WGS) entry which is preliminary data.</text>
</comment>
<dbReference type="PANTHER" id="PTHR30146:SF24">
    <property type="entry name" value="XYLOSE OPERON REGULATORY PROTEIN"/>
    <property type="match status" value="1"/>
</dbReference>
<evidence type="ECO:0000256" key="2">
    <source>
        <dbReference type="ARBA" id="ARBA00023125"/>
    </source>
</evidence>
<sequence length="389" mass="45151">MIKIILLSDFSEEYSKNLLRGITRYSKDHGPWTFCRMPAYYRETIGIDGILEWAKGWEADGIIGQFHNAEEAWKFTQAKMPVIAQDFKERFEDIPNITGAYHETGRLAADYFLKKGFKNFAFYGLKNTVWSRERAEGFEERVNEAGYKVDYFERQHSRSEDLYHYKPSALTRWLKSLPKPIALMACDDNQAYHVAEASRHFNIRIPEEIALLGVDNDEMLCELSDPPISSIGLDTERSGYEAAALMEQMIARKQGTFKDVVVKPTQVVSRMSTDIFASTDKYIVSALKYIHENLDKNLKVDQVLKEVPLSRRSLEKRFVQITGYPVYEYIYNQRIEKFTQKLLETDMTIFEIALDLGLNDSKNIARQFKQIKGLTPVEYRKKYVLSNRG</sequence>
<dbReference type="PANTHER" id="PTHR30146">
    <property type="entry name" value="LACI-RELATED TRANSCRIPTIONAL REPRESSOR"/>
    <property type="match status" value="1"/>
</dbReference>
<dbReference type="InterPro" id="IPR046335">
    <property type="entry name" value="LacI/GalR-like_sensor"/>
</dbReference>
<keyword evidence="3" id="KW-0804">Transcription</keyword>
<dbReference type="CDD" id="cd01543">
    <property type="entry name" value="PBP1_XylR"/>
    <property type="match status" value="1"/>
</dbReference>
<dbReference type="EMBL" id="JAHESF010000018">
    <property type="protein sequence ID" value="MBT1698860.1"/>
    <property type="molecule type" value="Genomic_DNA"/>
</dbReference>
<feature type="domain" description="HTH araC/xylS-type" evidence="4">
    <location>
        <begin position="284"/>
        <end position="382"/>
    </location>
</feature>
<dbReference type="Proteomes" id="UP001319200">
    <property type="component" value="Unassembled WGS sequence"/>
</dbReference>
<keyword evidence="1" id="KW-0805">Transcription regulation</keyword>
<dbReference type="Pfam" id="PF12833">
    <property type="entry name" value="HTH_18"/>
    <property type="match status" value="1"/>
</dbReference>
<evidence type="ECO:0000313" key="6">
    <source>
        <dbReference type="Proteomes" id="UP001319200"/>
    </source>
</evidence>
<dbReference type="PROSITE" id="PS01124">
    <property type="entry name" value="HTH_ARAC_FAMILY_2"/>
    <property type="match status" value="1"/>
</dbReference>
<evidence type="ECO:0000313" key="5">
    <source>
        <dbReference type="EMBL" id="MBT1698860.1"/>
    </source>
</evidence>
<evidence type="ECO:0000259" key="4">
    <source>
        <dbReference type="PROSITE" id="PS01124"/>
    </source>
</evidence>
<dbReference type="Gene3D" id="3.40.50.2300">
    <property type="match status" value="2"/>
</dbReference>
<dbReference type="SMART" id="SM00342">
    <property type="entry name" value="HTH_ARAC"/>
    <property type="match status" value="1"/>
</dbReference>
<dbReference type="InterPro" id="IPR009057">
    <property type="entry name" value="Homeodomain-like_sf"/>
</dbReference>
<dbReference type="InterPro" id="IPR018060">
    <property type="entry name" value="HTH_AraC"/>
</dbReference>
<reference evidence="5 6" key="1">
    <citation type="submission" date="2021-05" db="EMBL/GenBank/DDBJ databases">
        <title>A Polyphasic approach of four new species of the genus Ohtaekwangia: Ohtaekwangia histidinii sp. nov., Ohtaekwangia cretensis sp. nov., Ohtaekwangia indiensis sp. nov., Ohtaekwangia reichenbachii sp. nov. from diverse environment.</title>
        <authorList>
            <person name="Octaviana S."/>
        </authorList>
    </citation>
    <scope>NUCLEOTIDE SEQUENCE [LARGE SCALE GENOMIC DNA]</scope>
    <source>
        <strain evidence="5 6">PWU4</strain>
    </source>
</reference>
<evidence type="ECO:0000256" key="1">
    <source>
        <dbReference type="ARBA" id="ARBA00023015"/>
    </source>
</evidence>
<gene>
    <name evidence="5" type="ORF">KK083_18345</name>
</gene>
<name>A0AAP2GQE7_9BACT</name>
<dbReference type="GO" id="GO:0000976">
    <property type="term" value="F:transcription cis-regulatory region binding"/>
    <property type="evidence" value="ECO:0007669"/>
    <property type="project" value="TreeGrafter"/>
</dbReference>
<dbReference type="Pfam" id="PF13377">
    <property type="entry name" value="Peripla_BP_3"/>
    <property type="match status" value="1"/>
</dbReference>